<comment type="caution">
    <text evidence="1">The sequence shown here is derived from an EMBL/GenBank/DDBJ whole genome shotgun (WGS) entry which is preliminary data.</text>
</comment>
<name>A0ABN2ZSH8_9ACTN</name>
<keyword evidence="2" id="KW-1185">Reference proteome</keyword>
<proteinExistence type="predicted"/>
<protein>
    <submittedName>
        <fullName evidence="1">Uncharacterized protein</fullName>
    </submittedName>
</protein>
<reference evidence="1 2" key="1">
    <citation type="journal article" date="2019" name="Int. J. Syst. Evol. Microbiol.">
        <title>The Global Catalogue of Microorganisms (GCM) 10K type strain sequencing project: providing services to taxonomists for standard genome sequencing and annotation.</title>
        <authorList>
            <consortium name="The Broad Institute Genomics Platform"/>
            <consortium name="The Broad Institute Genome Sequencing Center for Infectious Disease"/>
            <person name="Wu L."/>
            <person name="Ma J."/>
        </authorList>
    </citation>
    <scope>NUCLEOTIDE SEQUENCE [LARGE SCALE GENOMIC DNA]</scope>
    <source>
        <strain evidence="1 2">JCM 16022</strain>
    </source>
</reference>
<dbReference type="RefSeq" id="WP_344151901.1">
    <property type="nucleotide sequence ID" value="NZ_BAAAQR010000006.1"/>
</dbReference>
<evidence type="ECO:0000313" key="2">
    <source>
        <dbReference type="Proteomes" id="UP001501771"/>
    </source>
</evidence>
<organism evidence="1 2">
    <name type="scientific">Nocardioides koreensis</name>
    <dbReference type="NCBI Taxonomy" id="433651"/>
    <lineage>
        <taxon>Bacteria</taxon>
        <taxon>Bacillati</taxon>
        <taxon>Actinomycetota</taxon>
        <taxon>Actinomycetes</taxon>
        <taxon>Propionibacteriales</taxon>
        <taxon>Nocardioidaceae</taxon>
        <taxon>Nocardioides</taxon>
    </lineage>
</organism>
<gene>
    <name evidence="1" type="ORF">GCM10009844_23370</name>
</gene>
<evidence type="ECO:0000313" key="1">
    <source>
        <dbReference type="EMBL" id="GAA2146793.1"/>
    </source>
</evidence>
<accession>A0ABN2ZSH8</accession>
<dbReference type="EMBL" id="BAAAQR010000006">
    <property type="protein sequence ID" value="GAA2146793.1"/>
    <property type="molecule type" value="Genomic_DNA"/>
</dbReference>
<sequence length="282" mass="31089">MSSLMPRLDRVTRTFWRTTGRPVDLAGDEAWLTAPMHDGQTIGDGWLGAAATALGGTVREHDGAGLVPDMAELDGATFRAADLRPEVRHFYEHTSAWRMEVWTQWNPLFAPGGELVSRLFGRRVQQLALPTRPLDVALGMDSRVVTLLDADGRQRAAGWIRTLRSTGEYVYSGCYSSRTLPGSDQPSVHVAFPLEAGNVQVLLRPRARPDGSLVLSSPPGAFGEDGAYVLVADRDRHHAARAPIHEEFHVYVDPDGVLRTDHVLRLWSATAVRLHYKLTQAP</sequence>
<dbReference type="Proteomes" id="UP001501771">
    <property type="component" value="Unassembled WGS sequence"/>
</dbReference>